<feature type="transmembrane region" description="Helical" evidence="6">
    <location>
        <begin position="6"/>
        <end position="26"/>
    </location>
</feature>
<feature type="transmembrane region" description="Helical" evidence="6">
    <location>
        <begin position="476"/>
        <end position="495"/>
    </location>
</feature>
<feature type="transmembrane region" description="Helical" evidence="6">
    <location>
        <begin position="273"/>
        <end position="292"/>
    </location>
</feature>
<feature type="transmembrane region" description="Helical" evidence="6">
    <location>
        <begin position="241"/>
        <end position="261"/>
    </location>
</feature>
<dbReference type="InterPro" id="IPR003706">
    <property type="entry name" value="CstA_N"/>
</dbReference>
<dbReference type="AlphaFoldDB" id="M0ADJ4"/>
<keyword evidence="3 6" id="KW-0812">Transmembrane</keyword>
<evidence type="ECO:0000256" key="1">
    <source>
        <dbReference type="ARBA" id="ARBA00004651"/>
    </source>
</evidence>
<reference evidence="8 9" key="1">
    <citation type="journal article" date="2014" name="PLoS Genet.">
        <title>Phylogenetically driven sequencing of extremely halophilic archaea reveals strategies for static and dynamic osmo-response.</title>
        <authorList>
            <person name="Becker E.A."/>
            <person name="Seitzer P.M."/>
            <person name="Tritt A."/>
            <person name="Larsen D."/>
            <person name="Krusor M."/>
            <person name="Yao A.I."/>
            <person name="Wu D."/>
            <person name="Madern D."/>
            <person name="Eisen J.A."/>
            <person name="Darling A.E."/>
            <person name="Facciotti M.T."/>
        </authorList>
    </citation>
    <scope>NUCLEOTIDE SEQUENCE [LARGE SCALE GENOMIC DNA]</scope>
    <source>
        <strain evidence="8 9">JCM 10990</strain>
    </source>
</reference>
<dbReference type="PANTHER" id="PTHR30252:SF0">
    <property type="entry name" value="PEPTIDE TRANSPORTER CSTA"/>
    <property type="match status" value="1"/>
</dbReference>
<dbReference type="PANTHER" id="PTHR30252">
    <property type="entry name" value="INNER MEMBRANE PEPTIDE TRANSPORTER"/>
    <property type="match status" value="1"/>
</dbReference>
<evidence type="ECO:0000313" key="9">
    <source>
        <dbReference type="Proteomes" id="UP000011693"/>
    </source>
</evidence>
<feature type="transmembrane region" description="Helical" evidence="6">
    <location>
        <begin position="373"/>
        <end position="398"/>
    </location>
</feature>
<feature type="transmembrane region" description="Helical" evidence="6">
    <location>
        <begin position="418"/>
        <end position="444"/>
    </location>
</feature>
<protein>
    <submittedName>
        <fullName evidence="8">Carbon starvation protein CstA</fullName>
    </submittedName>
</protein>
<keyword evidence="2" id="KW-1003">Cell membrane</keyword>
<evidence type="ECO:0000256" key="4">
    <source>
        <dbReference type="ARBA" id="ARBA00022989"/>
    </source>
</evidence>
<evidence type="ECO:0000313" key="8">
    <source>
        <dbReference type="EMBL" id="ELY96594.1"/>
    </source>
</evidence>
<dbReference type="InterPro" id="IPR051605">
    <property type="entry name" value="CstA"/>
</dbReference>
<feature type="transmembrane region" description="Helical" evidence="6">
    <location>
        <begin position="162"/>
        <end position="180"/>
    </location>
</feature>
<gene>
    <name evidence="8" type="ORF">C482_15748</name>
</gene>
<proteinExistence type="predicted"/>
<feature type="transmembrane region" description="Helical" evidence="6">
    <location>
        <begin position="330"/>
        <end position="352"/>
    </location>
</feature>
<dbReference type="STRING" id="1227492.C482_15748"/>
<accession>M0ADJ4</accession>
<feature type="transmembrane region" description="Helical" evidence="6">
    <location>
        <begin position="133"/>
        <end position="156"/>
    </location>
</feature>
<organism evidence="8 9">
    <name type="scientific">Natrialba chahannaoensis JCM 10990</name>
    <dbReference type="NCBI Taxonomy" id="1227492"/>
    <lineage>
        <taxon>Archaea</taxon>
        <taxon>Methanobacteriati</taxon>
        <taxon>Methanobacteriota</taxon>
        <taxon>Stenosarchaea group</taxon>
        <taxon>Halobacteria</taxon>
        <taxon>Halobacteriales</taxon>
        <taxon>Natrialbaceae</taxon>
        <taxon>Natrialba</taxon>
    </lineage>
</organism>
<evidence type="ECO:0000256" key="2">
    <source>
        <dbReference type="ARBA" id="ARBA00022475"/>
    </source>
</evidence>
<comment type="subcellular location">
    <subcellularLocation>
        <location evidence="1">Cell membrane</location>
        <topology evidence="1">Multi-pass membrane protein</topology>
    </subcellularLocation>
</comment>
<feature type="transmembrane region" description="Helical" evidence="6">
    <location>
        <begin position="537"/>
        <end position="557"/>
    </location>
</feature>
<evidence type="ECO:0000256" key="3">
    <source>
        <dbReference type="ARBA" id="ARBA00022692"/>
    </source>
</evidence>
<evidence type="ECO:0000256" key="6">
    <source>
        <dbReference type="SAM" id="Phobius"/>
    </source>
</evidence>
<keyword evidence="5 6" id="KW-0472">Membrane</keyword>
<dbReference type="EMBL" id="AOIN01000083">
    <property type="protein sequence ID" value="ELY96594.1"/>
    <property type="molecule type" value="Genomic_DNA"/>
</dbReference>
<feature type="domain" description="CstA N-terminal" evidence="7">
    <location>
        <begin position="5"/>
        <end position="396"/>
    </location>
</feature>
<evidence type="ECO:0000259" key="7">
    <source>
        <dbReference type="Pfam" id="PF02554"/>
    </source>
</evidence>
<dbReference type="PATRIC" id="fig|1227492.4.peg.3128"/>
<dbReference type="GO" id="GO:0009267">
    <property type="term" value="P:cellular response to starvation"/>
    <property type="evidence" value="ECO:0007669"/>
    <property type="project" value="InterPro"/>
</dbReference>
<dbReference type="OrthoDB" id="77715at2157"/>
<dbReference type="Proteomes" id="UP000011693">
    <property type="component" value="Unassembled WGS sequence"/>
</dbReference>
<feature type="transmembrane region" description="Helical" evidence="6">
    <location>
        <begin position="572"/>
        <end position="593"/>
    </location>
</feature>
<evidence type="ECO:0000256" key="5">
    <source>
        <dbReference type="ARBA" id="ARBA00023136"/>
    </source>
</evidence>
<dbReference type="GO" id="GO:0005886">
    <property type="term" value="C:plasma membrane"/>
    <property type="evidence" value="ECO:0007669"/>
    <property type="project" value="UniProtKB-SubCell"/>
</dbReference>
<dbReference type="RefSeq" id="WP_006168638.1">
    <property type="nucleotide sequence ID" value="NZ_AOIN01000083.1"/>
</dbReference>
<feature type="domain" description="CstA N-terminal" evidence="7">
    <location>
        <begin position="409"/>
        <end position="545"/>
    </location>
</feature>
<sequence>MAGVIWIVALILTTFTVAYITYGRYLSQFVNLDDSRETPAHKYQDGQEYVPAKKPVLLGHHYSSIAGGAPVVGPITAALIWGWVPAVLWVAIGNPLIGAVHDFVSLSSSLRHEGKSIGYIIGEYVGERGKNMLLWFAFLLTILVVAVFALVIGVVLDAYPQAATASLIYITLALLFGVWLYQLGLPFSVGTIVFVGGVFGSVWAGIQYPLALVPGDYPEGTIVLLESTPFFIPELLQSVNIGAWVLVILVYGALASILPVWMLLQPRDYLSSFLLYTGVGGGLLAVIVGTFITGMGSDAVHPETGSQLSFEIATGAWYGFFGQGGPLAELIPLMPLFPLLFVTIACGTVSGFHSLVSSGTTAKQLDKETDAKLIGYGGMLAEGLLAAVALVTVTIIAIPAADGGIGLALPNFATGGGAILTAFGIPVEYGAPFMALVLASFLLTSMDTAVRLGRYMLEELVGTPETEVEAYAANRYVNTSVIAIMAFFLLGSGRWEDLWTLFGGANQLLASLALLSATVWLANWSKTKQLISTGGPMILMAIITTFGLIWVGGYQIIGGRLLGITAEAETGIIGIGSAIAQVLIIATLLYLALSLFKIGYDNMQTVRDSGTGVAADVSQDDD</sequence>
<comment type="caution">
    <text evidence="8">The sequence shown here is derived from an EMBL/GenBank/DDBJ whole genome shotgun (WGS) entry which is preliminary data.</text>
</comment>
<feature type="transmembrane region" description="Helical" evidence="6">
    <location>
        <begin position="507"/>
        <end position="525"/>
    </location>
</feature>
<keyword evidence="4 6" id="KW-1133">Transmembrane helix</keyword>
<keyword evidence="9" id="KW-1185">Reference proteome</keyword>
<name>M0ADJ4_9EURY</name>
<feature type="transmembrane region" description="Helical" evidence="6">
    <location>
        <begin position="187"/>
        <end position="206"/>
    </location>
</feature>
<dbReference type="Pfam" id="PF02554">
    <property type="entry name" value="CstA"/>
    <property type="match status" value="2"/>
</dbReference>